<dbReference type="SMART" id="SM00220">
    <property type="entry name" value="S_TKc"/>
    <property type="match status" value="1"/>
</dbReference>
<dbReference type="Proteomes" id="UP001255856">
    <property type="component" value="Unassembled WGS sequence"/>
</dbReference>
<feature type="cross-link" description="Glycyl lysine isopeptide (Lys-Gly) (interchain with G-Cter in SUMO2)" evidence="8">
    <location>
        <position position="113"/>
    </location>
</feature>
<organism evidence="11 12">
    <name type="scientific">Prototheca wickerhamii</name>
    <dbReference type="NCBI Taxonomy" id="3111"/>
    <lineage>
        <taxon>Eukaryota</taxon>
        <taxon>Viridiplantae</taxon>
        <taxon>Chlorophyta</taxon>
        <taxon>core chlorophytes</taxon>
        <taxon>Trebouxiophyceae</taxon>
        <taxon>Chlorellales</taxon>
        <taxon>Chlorellaceae</taxon>
        <taxon>Prototheca</taxon>
    </lineage>
</organism>
<evidence type="ECO:0000256" key="4">
    <source>
        <dbReference type="ARBA" id="ARBA00022777"/>
    </source>
</evidence>
<feature type="binding site" evidence="9">
    <location>
        <position position="46"/>
    </location>
    <ligand>
        <name>ATP</name>
        <dbReference type="ChEBI" id="CHEBI:30616"/>
    </ligand>
</feature>
<keyword evidence="1" id="KW-0723">Serine/threonine-protein kinase</keyword>
<feature type="domain" description="Protein kinase" evidence="10">
    <location>
        <begin position="1"/>
        <end position="255"/>
    </location>
</feature>
<keyword evidence="2" id="KW-0808">Transferase</keyword>
<feature type="active site" description="Proton acceptor" evidence="6">
    <location>
        <position position="111"/>
    </location>
</feature>
<evidence type="ECO:0000256" key="7">
    <source>
        <dbReference type="PIRSR" id="PIRSR630616-2"/>
    </source>
</evidence>
<dbReference type="InterPro" id="IPR030616">
    <property type="entry name" value="Aur-like"/>
</dbReference>
<evidence type="ECO:0000256" key="6">
    <source>
        <dbReference type="PIRSR" id="PIRSR630616-1"/>
    </source>
</evidence>
<feature type="binding site" evidence="7">
    <location>
        <position position="131"/>
    </location>
    <ligand>
        <name>ATP</name>
        <dbReference type="ChEBI" id="CHEBI:30616"/>
    </ligand>
</feature>
<dbReference type="GO" id="GO:0004674">
    <property type="term" value="F:protein serine/threonine kinase activity"/>
    <property type="evidence" value="ECO:0007669"/>
    <property type="project" value="UniProtKB-KW"/>
</dbReference>
<dbReference type="GO" id="GO:0005524">
    <property type="term" value="F:ATP binding"/>
    <property type="evidence" value="ECO:0007669"/>
    <property type="project" value="UniProtKB-UniRule"/>
</dbReference>
<evidence type="ECO:0000256" key="5">
    <source>
        <dbReference type="ARBA" id="ARBA00022840"/>
    </source>
</evidence>
<keyword evidence="3 7" id="KW-0547">Nucleotide-binding</keyword>
<gene>
    <name evidence="11" type="ORF">QBZ16_003259</name>
</gene>
<reference evidence="11" key="1">
    <citation type="submission" date="2021-01" db="EMBL/GenBank/DDBJ databases">
        <authorList>
            <person name="Eckstrom K.M.E."/>
        </authorList>
    </citation>
    <scope>NUCLEOTIDE SEQUENCE</scope>
    <source>
        <strain evidence="11">UVCC 0001</strain>
    </source>
</reference>
<evidence type="ECO:0000313" key="11">
    <source>
        <dbReference type="EMBL" id="KAK2078419.1"/>
    </source>
</evidence>
<dbReference type="FunFam" id="1.10.510.10:FF:000571">
    <property type="entry name" value="Maternal embryonic leucine zipper kinase"/>
    <property type="match status" value="1"/>
</dbReference>
<dbReference type="SUPFAM" id="SSF56112">
    <property type="entry name" value="Protein kinase-like (PK-like)"/>
    <property type="match status" value="1"/>
</dbReference>
<accession>A0AAD9MHE0</accession>
<evidence type="ECO:0000313" key="12">
    <source>
        <dbReference type="Proteomes" id="UP001255856"/>
    </source>
</evidence>
<dbReference type="InterPro" id="IPR000719">
    <property type="entry name" value="Prot_kinase_dom"/>
</dbReference>
<dbReference type="Gene3D" id="1.10.510.10">
    <property type="entry name" value="Transferase(Phosphotransferase) domain 1"/>
    <property type="match status" value="1"/>
</dbReference>
<name>A0AAD9MHE0_PROWI</name>
<evidence type="ECO:0000256" key="1">
    <source>
        <dbReference type="ARBA" id="ARBA00022527"/>
    </source>
</evidence>
<dbReference type="PROSITE" id="PS50011">
    <property type="entry name" value="PROTEIN_KINASE_DOM"/>
    <property type="match status" value="1"/>
</dbReference>
<dbReference type="InterPro" id="IPR011009">
    <property type="entry name" value="Kinase-like_dom_sf"/>
</dbReference>
<evidence type="ECO:0000259" key="10">
    <source>
        <dbReference type="PROSITE" id="PS50011"/>
    </source>
</evidence>
<keyword evidence="4" id="KW-0418">Kinase</keyword>
<dbReference type="AlphaFoldDB" id="A0AAD9MHE0"/>
<dbReference type="PANTHER" id="PTHR24350">
    <property type="entry name" value="SERINE/THREONINE-PROTEIN KINASE IAL-RELATED"/>
    <property type="match status" value="1"/>
</dbReference>
<evidence type="ECO:0000256" key="3">
    <source>
        <dbReference type="ARBA" id="ARBA00022741"/>
    </source>
</evidence>
<evidence type="ECO:0000256" key="9">
    <source>
        <dbReference type="PROSITE-ProRule" id="PRU10141"/>
    </source>
</evidence>
<comment type="caution">
    <text evidence="11">The sequence shown here is derived from an EMBL/GenBank/DDBJ whole genome shotgun (WGS) entry which is preliminary data.</text>
</comment>
<proteinExistence type="predicted"/>
<sequence length="329" mass="36644">MGEDKGTDSLLEGHPRYTKLRDLGKGAYGAVIHAKDNETGEEVALKFIERGPQVFLTSNHLVLAMEYAPGGDLFRYVSSKRSLGEDEARWFFQQLIVAVDYCHRMGVASRDIKLENTLLDTSPRRLIKLADFGFSKDEQQSAPTSRVGTPAYLAPEVIVSKPGTWYDGKKADIWSCGVLLYILVTGTYPFQRVRDSAMKGPQRLNAILNRILSVDYIFPERKQLSQECKDLISAILVANPRDRPDIKGIQAHPWYSKDLNPAALSFNDTLVADSLANSTPESLLEDIRSIVRDAEHLAPNTLDSRPSAMDEQHMSECLGSMDLAAEVLE</sequence>
<keyword evidence="5 7" id="KW-0067">ATP-binding</keyword>
<dbReference type="InterPro" id="IPR017441">
    <property type="entry name" value="Protein_kinase_ATP_BS"/>
</dbReference>
<dbReference type="EMBL" id="JASFZW010000004">
    <property type="protein sequence ID" value="KAK2078419.1"/>
    <property type="molecule type" value="Genomic_DNA"/>
</dbReference>
<evidence type="ECO:0000256" key="2">
    <source>
        <dbReference type="ARBA" id="ARBA00022679"/>
    </source>
</evidence>
<evidence type="ECO:0000256" key="8">
    <source>
        <dbReference type="PIRSR" id="PIRSR630616-3"/>
    </source>
</evidence>
<feature type="binding site" evidence="7">
    <location>
        <begin position="66"/>
        <end position="68"/>
    </location>
    <ligand>
        <name>ATP</name>
        <dbReference type="ChEBI" id="CHEBI:30616"/>
    </ligand>
</feature>
<protein>
    <recommendedName>
        <fullName evidence="10">Protein kinase domain-containing protein</fullName>
    </recommendedName>
</protein>
<dbReference type="Pfam" id="PF00069">
    <property type="entry name" value="Pkinase"/>
    <property type="match status" value="1"/>
</dbReference>
<feature type="binding site" evidence="7">
    <location>
        <begin position="115"/>
        <end position="116"/>
    </location>
    <ligand>
        <name>ATP</name>
        <dbReference type="ChEBI" id="CHEBI:30616"/>
    </ligand>
</feature>
<dbReference type="PROSITE" id="PS00107">
    <property type="entry name" value="PROTEIN_KINASE_ATP"/>
    <property type="match status" value="1"/>
</dbReference>
<keyword evidence="12" id="KW-1185">Reference proteome</keyword>